<dbReference type="InterPro" id="IPR013087">
    <property type="entry name" value="Znf_C2H2_type"/>
</dbReference>
<keyword evidence="5" id="KW-0677">Repeat</keyword>
<feature type="region of interest" description="Disordered" evidence="13">
    <location>
        <begin position="168"/>
        <end position="190"/>
    </location>
</feature>
<keyword evidence="8" id="KW-0805">Transcription regulation</keyword>
<proteinExistence type="inferred from homology"/>
<evidence type="ECO:0000256" key="11">
    <source>
        <dbReference type="ARBA" id="ARBA00023242"/>
    </source>
</evidence>
<evidence type="ECO:0000256" key="2">
    <source>
        <dbReference type="ARBA" id="ARBA00010831"/>
    </source>
</evidence>
<dbReference type="EMBL" id="JAGEUA010000009">
    <property type="protein sequence ID" value="KAL0966990.1"/>
    <property type="molecule type" value="Genomic_DNA"/>
</dbReference>
<evidence type="ECO:0000259" key="14">
    <source>
        <dbReference type="PROSITE" id="PS50157"/>
    </source>
</evidence>
<evidence type="ECO:0000256" key="13">
    <source>
        <dbReference type="SAM" id="MobiDB-lite"/>
    </source>
</evidence>
<evidence type="ECO:0000313" key="15">
    <source>
        <dbReference type="EMBL" id="KAL0966990.1"/>
    </source>
</evidence>
<evidence type="ECO:0000256" key="12">
    <source>
        <dbReference type="PROSITE-ProRule" id="PRU00042"/>
    </source>
</evidence>
<dbReference type="PROSITE" id="PS50157">
    <property type="entry name" value="ZINC_FINGER_C2H2_2"/>
    <property type="match status" value="5"/>
</dbReference>
<dbReference type="SMART" id="SM00355">
    <property type="entry name" value="ZnF_C2H2"/>
    <property type="match status" value="5"/>
</dbReference>
<keyword evidence="6 12" id="KW-0863">Zinc-finger</keyword>
<keyword evidence="7" id="KW-0862">Zinc</keyword>
<dbReference type="InterPro" id="IPR043359">
    <property type="entry name" value="GLI-like"/>
</dbReference>
<dbReference type="PANTHER" id="PTHR45718:SF3">
    <property type="entry name" value="ZINC FINGER PROTEIN GLIS1"/>
    <property type="match status" value="1"/>
</dbReference>
<evidence type="ECO:0000256" key="9">
    <source>
        <dbReference type="ARBA" id="ARBA00023125"/>
    </source>
</evidence>
<dbReference type="GO" id="GO:0005634">
    <property type="term" value="C:nucleus"/>
    <property type="evidence" value="ECO:0007669"/>
    <property type="project" value="UniProtKB-SubCell"/>
</dbReference>
<comment type="subcellular location">
    <subcellularLocation>
        <location evidence="1">Nucleus</location>
    </subcellularLocation>
</comment>
<evidence type="ECO:0000256" key="7">
    <source>
        <dbReference type="ARBA" id="ARBA00022833"/>
    </source>
</evidence>
<dbReference type="InterPro" id="IPR056436">
    <property type="entry name" value="Znf-C2H2_ZIC1-5/GLI1-3-like"/>
</dbReference>
<dbReference type="FunFam" id="3.30.160.60:FF:000019">
    <property type="entry name" value="GLI family zinc finger 3"/>
    <property type="match status" value="1"/>
</dbReference>
<feature type="domain" description="C2H2-type" evidence="14">
    <location>
        <begin position="312"/>
        <end position="341"/>
    </location>
</feature>
<evidence type="ECO:0000256" key="3">
    <source>
        <dbReference type="ARBA" id="ARBA00022491"/>
    </source>
</evidence>
<gene>
    <name evidence="15" type="ORF">UPYG_G00303150</name>
</gene>
<dbReference type="Proteomes" id="UP001557470">
    <property type="component" value="Unassembled WGS sequence"/>
</dbReference>
<evidence type="ECO:0000256" key="5">
    <source>
        <dbReference type="ARBA" id="ARBA00022737"/>
    </source>
</evidence>
<dbReference type="GO" id="GO:1990837">
    <property type="term" value="F:sequence-specific double-stranded DNA binding"/>
    <property type="evidence" value="ECO:0007669"/>
    <property type="project" value="UniProtKB-ARBA"/>
</dbReference>
<organism evidence="15 16">
    <name type="scientific">Umbra pygmaea</name>
    <name type="common">Eastern mudminnow</name>
    <dbReference type="NCBI Taxonomy" id="75934"/>
    <lineage>
        <taxon>Eukaryota</taxon>
        <taxon>Metazoa</taxon>
        <taxon>Chordata</taxon>
        <taxon>Craniata</taxon>
        <taxon>Vertebrata</taxon>
        <taxon>Euteleostomi</taxon>
        <taxon>Actinopterygii</taxon>
        <taxon>Neopterygii</taxon>
        <taxon>Teleostei</taxon>
        <taxon>Protacanthopterygii</taxon>
        <taxon>Esociformes</taxon>
        <taxon>Umbridae</taxon>
        <taxon>Umbra</taxon>
    </lineage>
</organism>
<dbReference type="PANTHER" id="PTHR45718">
    <property type="entry name" value="TRANSCRIPTIONAL ACTIVATOR CUBITUS INTERRUPTUS"/>
    <property type="match status" value="1"/>
</dbReference>
<keyword evidence="4" id="KW-0479">Metal-binding</keyword>
<protein>
    <recommendedName>
        <fullName evidence="14">C2H2-type domain-containing protein</fullName>
    </recommendedName>
</protein>
<dbReference type="GO" id="GO:0008270">
    <property type="term" value="F:zinc ion binding"/>
    <property type="evidence" value="ECO:0007669"/>
    <property type="project" value="UniProtKB-KW"/>
</dbReference>
<name>A0ABD0W745_UMBPY</name>
<dbReference type="Pfam" id="PF23561">
    <property type="entry name" value="zf-C2H2_15"/>
    <property type="match status" value="1"/>
</dbReference>
<feature type="domain" description="C2H2-type" evidence="14">
    <location>
        <begin position="282"/>
        <end position="311"/>
    </location>
</feature>
<feature type="domain" description="C2H2-type" evidence="14">
    <location>
        <begin position="215"/>
        <end position="245"/>
    </location>
</feature>
<dbReference type="Gene3D" id="3.30.160.60">
    <property type="entry name" value="Classic Zinc Finger"/>
    <property type="match status" value="5"/>
</dbReference>
<evidence type="ECO:0000313" key="16">
    <source>
        <dbReference type="Proteomes" id="UP001557470"/>
    </source>
</evidence>
<dbReference type="FunFam" id="3.30.160.60:FF:000036">
    <property type="entry name" value="GLI family zinc finger 3"/>
    <property type="match status" value="1"/>
</dbReference>
<comment type="similarity">
    <text evidence="2">Belongs to the GLI C2H2-type zinc-finger protein family.</text>
</comment>
<accession>A0ABD0W745</accession>
<dbReference type="FunFam" id="3.30.160.60:FF:000453">
    <property type="entry name" value="GLIS family zinc finger 3"/>
    <property type="match status" value="1"/>
</dbReference>
<dbReference type="AlphaFoldDB" id="A0ABD0W745"/>
<keyword evidence="16" id="KW-1185">Reference proteome</keyword>
<keyword evidence="10" id="KW-0804">Transcription</keyword>
<dbReference type="FunFam" id="3.30.160.60:FF:000048">
    <property type="entry name" value="GLI family zinc finger 3"/>
    <property type="match status" value="1"/>
</dbReference>
<dbReference type="PROSITE" id="PS00028">
    <property type="entry name" value="ZINC_FINGER_C2H2_1"/>
    <property type="match status" value="4"/>
</dbReference>
<dbReference type="Pfam" id="PF00096">
    <property type="entry name" value="zf-C2H2"/>
    <property type="match status" value="3"/>
</dbReference>
<feature type="domain" description="C2H2-type" evidence="14">
    <location>
        <begin position="342"/>
        <end position="366"/>
    </location>
</feature>
<keyword evidence="3" id="KW-0678">Repressor</keyword>
<keyword evidence="9" id="KW-0238">DNA-binding</keyword>
<evidence type="ECO:0000256" key="6">
    <source>
        <dbReference type="ARBA" id="ARBA00022771"/>
    </source>
</evidence>
<dbReference type="FunFam" id="3.30.160.60:FF:000031">
    <property type="entry name" value="GLI family zinc finger 3"/>
    <property type="match status" value="1"/>
</dbReference>
<feature type="compositionally biased region" description="Low complexity" evidence="13">
    <location>
        <begin position="175"/>
        <end position="186"/>
    </location>
</feature>
<evidence type="ECO:0000256" key="1">
    <source>
        <dbReference type="ARBA" id="ARBA00004123"/>
    </source>
</evidence>
<feature type="domain" description="C2H2-type" evidence="14">
    <location>
        <begin position="254"/>
        <end position="281"/>
    </location>
</feature>
<evidence type="ECO:0000256" key="8">
    <source>
        <dbReference type="ARBA" id="ARBA00023015"/>
    </source>
</evidence>
<dbReference type="SUPFAM" id="SSF57667">
    <property type="entry name" value="beta-beta-alpha zinc fingers"/>
    <property type="match status" value="3"/>
</dbReference>
<evidence type="ECO:0000256" key="4">
    <source>
        <dbReference type="ARBA" id="ARBA00022723"/>
    </source>
</evidence>
<comment type="caution">
    <text evidence="15">The sequence shown here is derived from an EMBL/GenBank/DDBJ whole genome shotgun (WGS) entry which is preliminary data.</text>
</comment>
<reference evidence="15 16" key="1">
    <citation type="submission" date="2024-06" db="EMBL/GenBank/DDBJ databases">
        <authorList>
            <person name="Pan Q."/>
            <person name="Wen M."/>
            <person name="Jouanno E."/>
            <person name="Zahm M."/>
            <person name="Klopp C."/>
            <person name="Cabau C."/>
            <person name="Louis A."/>
            <person name="Berthelot C."/>
            <person name="Parey E."/>
            <person name="Roest Crollius H."/>
            <person name="Montfort J."/>
            <person name="Robinson-Rechavi M."/>
            <person name="Bouchez O."/>
            <person name="Lampietro C."/>
            <person name="Lopez Roques C."/>
            <person name="Donnadieu C."/>
            <person name="Postlethwait J."/>
            <person name="Bobe J."/>
            <person name="Verreycken H."/>
            <person name="Guiguen Y."/>
        </authorList>
    </citation>
    <scope>NUCLEOTIDE SEQUENCE [LARGE SCALE GENOMIC DNA]</scope>
    <source>
        <strain evidence="15">Up_M1</strain>
        <tissue evidence="15">Testis</tissue>
    </source>
</reference>
<dbReference type="InterPro" id="IPR036236">
    <property type="entry name" value="Znf_C2H2_sf"/>
</dbReference>
<evidence type="ECO:0000256" key="10">
    <source>
        <dbReference type="ARBA" id="ARBA00023163"/>
    </source>
</evidence>
<sequence length="598" mass="65697">MGPPDLGLPEPMLSLPGFASAFRDTDNLFCPGGLFPTGASLQFGTPRMCHLSWAPLAVTSLSSLGLELQSILCSSCQSTEGPNMLSSPPYDAPAMFLSEGGALTQREEEKEEARTQEMFCTTQSSLKQESAEELLPGIRFHIDHQQRAPYCVKQQCLQGKTDILGVPSHLDQGVTSPSQPQATQSQLGRQPAALVETSPGSTGLSVDLWLDNNVHWCGWMDCNSAFSQQEELVRHIEKAHIDQRKVEEFSCLWVGCVRRYNPFNARYKLLIHMRVHSGDKPNRCTFEGCAKAFSRLENLKIHMRSHTGEKPYICQHSGCTKAFSNSSDRAKHQRTHLDTKPYVCQIPGCPKRYTDPSSLRKHVKAHGVKGQDKLQVQRGLEKDVMKDGISRHPQHVSVPILSCTDRNRVQHEEERASSPPVAPMEELPADLCFSSNMLQKRAVPGLGSLTLVPGCTSYGQPEGGESYCPTSPNSPLPSLVRDRLGSLFPPPSRNPSPHTGVRKTCGCHNNGGCHRDGCSGDQSVGFQGPDPDCQVGGIGKARSQAACAFSLSPDDRFLYQPDVFDCQQFCSSELYDVLYQLNTETSDQVPSDEHCLGV</sequence>
<keyword evidence="11" id="KW-0539">Nucleus</keyword>